<sequence>MSQHPIEALLRPPVELWSTLVAFATAAIAILAPWALMMPPGVAYGAGAVLMVIGLIRGRQAWRVLRYQRNMRRLPTYKVRSRKIPLSRRKLFLGRGFRWTQKHTQRLRDTIRPEVQYYVQPGAIYQWARRKEVAWESVPILSLFARLLRVRAWWNPFSPLPAVGGKPALHAVETDEQDVWMDIGERVGHTLVLGTTRVGKTRLAELLITQDIRRGDVVIVFDPKGDAGLLRRVYAEAKRAGRAKDFYMFHLGFPQVSARYNAIGNFSRITEVATRIANQLPSEGNSAAFKEFAWRFVNIIARALVALGRRPDYQQVRRYINDIEPLFMEYARGHLDRHGADDWQAQVEELTNAISERNLPAALRGRNREAIALMRHLQAQDLYDPVLDGLVSAFRYDKTYFDKIVSSVGPLMEKLTTGNIAELISPDYLDENDTRPIFEWMEVIRRKGIVYVGLDALTDTTVASAVGNSMFADLVSVAGHIYKHGVDGEAIGALPTISMHADEFNELIGDEFVPLLNKAGGAGFQVAAYTQTWSDVEARIGNRAKAGQVAGNFNTLIMLRVKELATAEMLTDQLPRVEVFTLMSVSGVDDSSDPGSGVDFKSRNEDRISVSEVPMLTPAELITLPKGQAFALLEGGQLWKIRMPLPATDSDMPETLTEIANEMERTYITNDHWYRIQEPWWAAVADVAESTDEVEASDG</sequence>
<dbReference type="InterPro" id="IPR022458">
    <property type="entry name" value="Conjugative_coupling_TraG/TraD"/>
</dbReference>
<dbReference type="CDD" id="cd01127">
    <property type="entry name" value="TrwB_TraG_TraD_VirD4"/>
    <property type="match status" value="1"/>
</dbReference>
<dbReference type="PANTHER" id="PTHR30121:SF12">
    <property type="entry name" value="TYPE IV SECRETION SYSTEM PROTEIN CAGE"/>
    <property type="match status" value="1"/>
</dbReference>
<evidence type="ECO:0000313" key="3">
    <source>
        <dbReference type="EMBL" id="MBT2989921.1"/>
    </source>
</evidence>
<feature type="domain" description="TraD/TraG TraM recognition site" evidence="2">
    <location>
        <begin position="501"/>
        <end position="626"/>
    </location>
</feature>
<comment type="caution">
    <text evidence="3">The sequence shown here is derived from an EMBL/GenBank/DDBJ whole genome shotgun (WGS) entry which is preliminary data.</text>
</comment>
<dbReference type="InterPro" id="IPR027417">
    <property type="entry name" value="P-loop_NTPase"/>
</dbReference>
<keyword evidence="1" id="KW-1133">Transmembrane helix</keyword>
<feature type="transmembrane region" description="Helical" evidence="1">
    <location>
        <begin position="16"/>
        <end position="36"/>
    </location>
</feature>
<dbReference type="Proteomes" id="UP000770889">
    <property type="component" value="Unassembled WGS sequence"/>
</dbReference>
<dbReference type="NCBIfam" id="TIGR03754">
    <property type="entry name" value="conj_TOL_TraD"/>
    <property type="match status" value="1"/>
</dbReference>
<dbReference type="AlphaFoldDB" id="A0A944M8H6"/>
<name>A0A944M8H6_9GAMM</name>
<reference evidence="3 4" key="1">
    <citation type="submission" date="2021-05" db="EMBL/GenBank/DDBJ databases">
        <title>Genetic and Functional Diversity in Clade A Lucinid endosymbionts from the Bahamas.</title>
        <authorList>
            <person name="Giani N.M."/>
            <person name="Engel A.S."/>
            <person name="Campbell B.J."/>
        </authorList>
    </citation>
    <scope>NUCLEOTIDE SEQUENCE [LARGE SCALE GENOMIC DNA]</scope>
    <source>
        <strain evidence="3">LUC16012Gg_MoonRockCtena</strain>
    </source>
</reference>
<dbReference type="SUPFAM" id="SSF52540">
    <property type="entry name" value="P-loop containing nucleoside triphosphate hydrolases"/>
    <property type="match status" value="1"/>
</dbReference>
<keyword evidence="1" id="KW-0812">Transmembrane</keyword>
<dbReference type="PANTHER" id="PTHR30121">
    <property type="entry name" value="UNCHARACTERIZED PROTEIN YJGR-RELATED"/>
    <property type="match status" value="1"/>
</dbReference>
<evidence type="ECO:0000256" key="1">
    <source>
        <dbReference type="SAM" id="Phobius"/>
    </source>
</evidence>
<dbReference type="Gene3D" id="3.40.50.300">
    <property type="entry name" value="P-loop containing nucleotide triphosphate hydrolases"/>
    <property type="match status" value="2"/>
</dbReference>
<protein>
    <submittedName>
        <fullName evidence="3">Type IV conjugative transfer system coupling protein TraD</fullName>
    </submittedName>
</protein>
<gene>
    <name evidence="3" type="primary">traD</name>
    <name evidence="3" type="ORF">KME65_13285</name>
</gene>
<dbReference type="InterPro" id="IPR032689">
    <property type="entry name" value="TraG-D_C"/>
</dbReference>
<evidence type="ECO:0000259" key="2">
    <source>
        <dbReference type="Pfam" id="PF12696"/>
    </source>
</evidence>
<dbReference type="EMBL" id="JAHHGM010000012">
    <property type="protein sequence ID" value="MBT2989921.1"/>
    <property type="molecule type" value="Genomic_DNA"/>
</dbReference>
<dbReference type="InterPro" id="IPR022503">
    <property type="entry name" value="Conj_coupling_TraG/TraD_PFGI-1"/>
</dbReference>
<dbReference type="InterPro" id="IPR051162">
    <property type="entry name" value="T4SS_component"/>
</dbReference>
<organism evidence="3 4">
    <name type="scientific">Candidatus Thiodiazotropha taylori</name>
    <dbReference type="NCBI Taxonomy" id="2792791"/>
    <lineage>
        <taxon>Bacteria</taxon>
        <taxon>Pseudomonadati</taxon>
        <taxon>Pseudomonadota</taxon>
        <taxon>Gammaproteobacteria</taxon>
        <taxon>Chromatiales</taxon>
        <taxon>Sedimenticolaceae</taxon>
        <taxon>Candidatus Thiodiazotropha</taxon>
    </lineage>
</organism>
<dbReference type="Pfam" id="PF12696">
    <property type="entry name" value="TraG-D_C"/>
    <property type="match status" value="1"/>
</dbReference>
<proteinExistence type="predicted"/>
<keyword evidence="1" id="KW-0472">Membrane</keyword>
<accession>A0A944M8H6</accession>
<evidence type="ECO:0000313" key="4">
    <source>
        <dbReference type="Proteomes" id="UP000770889"/>
    </source>
</evidence>
<dbReference type="NCBIfam" id="TIGR03743">
    <property type="entry name" value="SXT_TraD"/>
    <property type="match status" value="1"/>
</dbReference>